<proteinExistence type="inferred from homology"/>
<dbReference type="InterPro" id="IPR012910">
    <property type="entry name" value="Plug_dom"/>
</dbReference>
<keyword evidence="4" id="KW-0410">Iron transport</keyword>
<dbReference type="AlphaFoldDB" id="A0A246JS78"/>
<dbReference type="PROSITE" id="PS52016">
    <property type="entry name" value="TONB_DEPENDENT_REC_3"/>
    <property type="match status" value="1"/>
</dbReference>
<organism evidence="15 16">
    <name type="scientific">Sphingopyxis bauzanensis</name>
    <dbReference type="NCBI Taxonomy" id="651663"/>
    <lineage>
        <taxon>Bacteria</taxon>
        <taxon>Pseudomonadati</taxon>
        <taxon>Pseudomonadota</taxon>
        <taxon>Alphaproteobacteria</taxon>
        <taxon>Sphingomonadales</taxon>
        <taxon>Sphingomonadaceae</taxon>
        <taxon>Sphingopyxis</taxon>
    </lineage>
</organism>
<evidence type="ECO:0000256" key="9">
    <source>
        <dbReference type="ARBA" id="ARBA00023136"/>
    </source>
</evidence>
<keyword evidence="2 11" id="KW-0813">Transport</keyword>
<keyword evidence="5 11" id="KW-0812">Transmembrane</keyword>
<dbReference type="GO" id="GO:0009279">
    <property type="term" value="C:cell outer membrane"/>
    <property type="evidence" value="ECO:0007669"/>
    <property type="project" value="UniProtKB-SubCell"/>
</dbReference>
<evidence type="ECO:0000256" key="8">
    <source>
        <dbReference type="ARBA" id="ARBA00023077"/>
    </source>
</evidence>
<evidence type="ECO:0000259" key="13">
    <source>
        <dbReference type="Pfam" id="PF00593"/>
    </source>
</evidence>
<dbReference type="GO" id="GO:0006826">
    <property type="term" value="P:iron ion transport"/>
    <property type="evidence" value="ECO:0007669"/>
    <property type="project" value="UniProtKB-KW"/>
</dbReference>
<evidence type="ECO:0000313" key="15">
    <source>
        <dbReference type="EMBL" id="OWQ95864.1"/>
    </source>
</evidence>
<gene>
    <name evidence="15" type="ORF">CDQ92_13970</name>
</gene>
<dbReference type="InterPro" id="IPR036942">
    <property type="entry name" value="Beta-barrel_TonB_sf"/>
</dbReference>
<comment type="caution">
    <text evidence="15">The sequence shown here is derived from an EMBL/GenBank/DDBJ whole genome shotgun (WGS) entry which is preliminary data.</text>
</comment>
<keyword evidence="3 11" id="KW-1134">Transmembrane beta strand</keyword>
<dbReference type="CDD" id="cd01347">
    <property type="entry name" value="ligand_gated_channel"/>
    <property type="match status" value="1"/>
</dbReference>
<keyword evidence="10 11" id="KW-0998">Cell outer membrane</keyword>
<evidence type="ECO:0000259" key="14">
    <source>
        <dbReference type="Pfam" id="PF07715"/>
    </source>
</evidence>
<dbReference type="Proteomes" id="UP000197361">
    <property type="component" value="Unassembled WGS sequence"/>
</dbReference>
<keyword evidence="6" id="KW-0408">Iron</keyword>
<dbReference type="Pfam" id="PF00593">
    <property type="entry name" value="TonB_dep_Rec_b-barrel"/>
    <property type="match status" value="1"/>
</dbReference>
<keyword evidence="9 11" id="KW-0472">Membrane</keyword>
<dbReference type="Pfam" id="PF07715">
    <property type="entry name" value="Plug"/>
    <property type="match status" value="1"/>
</dbReference>
<evidence type="ECO:0000256" key="12">
    <source>
        <dbReference type="RuleBase" id="RU003357"/>
    </source>
</evidence>
<dbReference type="InterPro" id="IPR039426">
    <property type="entry name" value="TonB-dep_rcpt-like"/>
</dbReference>
<evidence type="ECO:0000256" key="4">
    <source>
        <dbReference type="ARBA" id="ARBA00022496"/>
    </source>
</evidence>
<comment type="subcellular location">
    <subcellularLocation>
        <location evidence="1 11">Cell outer membrane</location>
        <topology evidence="1 11">Multi-pass membrane protein</topology>
    </subcellularLocation>
</comment>
<keyword evidence="7" id="KW-0406">Ion transport</keyword>
<sequence length="831" mass="89752">MPCAMPGRASGPAKAIQPPQLSHLYNQKQNGRENMKRKLGCGLSLAALVWAPFASAQDDVSPGQAADNGGDIIVTATKRSQNLQDVPIAVSAFSSEQLQKSGINDTRELMTLAPSLNLTSTTSDSAGVVIRLRGVGSEAINPGLESSVATFVDGVYRSRSNLSLTDIPGIERIEVLRGPQGTLFGKNTSAGLINVITFAPKFEPSFDAAASYGNYDLVRLNAGGGGALVKNLLAVRLDAAYQRRGGFLRDFDSGHRYRNRNRLTLRGQLLLTPADDVEIRLIADYGHRRETGPDTYSPIVNDPVYVGIFQAMGFDSHIGRQDLTITTTQDRASVEETDQWGLSGELNWDLGGARLTSITGYRHWRNDQAREVDYAEADLVYIPFKAAAQAFDTFTQEIRLDGSAGPVDWMIGGFYSHETAFGRYGYRIGRDLEPFLDRLFGPTTGQANPISFYTGLPVGASYPEGSGVGRDDFRQTSRSISVFTHNVWHLTDRLDLIGGLRFTREAKHVEVDIVGTQNPGCQALISVGLSAPGATPISGIQCLQLFDARYDGSYTARKVEKEWSGIATISYDFSEALHGYATYSRGYKAGGFVLDRAGFRPIAVKSPDADDLAFDPELATNHEAGLKFRSPGGGVTVNGAVFYTRFTDYQLSYNTGAALITTNIPRVTAKGFELELGARPAPGWQLAAGVTYSSSRYGGIPPGPPANVVAIAGQQLANAPKWVVTGSVGWDDLVAGGSLRAFVQLDGRYQSDVLTERLLRPTSGQKGYALFNARLGVGTPDERWALELWARNLADQRTIGSAIPATFQGATLVGAQGEPRTYGLTIRTKLR</sequence>
<evidence type="ECO:0000256" key="1">
    <source>
        <dbReference type="ARBA" id="ARBA00004571"/>
    </source>
</evidence>
<evidence type="ECO:0000313" key="16">
    <source>
        <dbReference type="Proteomes" id="UP000197361"/>
    </source>
</evidence>
<dbReference type="EMBL" id="NISK01000003">
    <property type="protein sequence ID" value="OWQ95864.1"/>
    <property type="molecule type" value="Genomic_DNA"/>
</dbReference>
<evidence type="ECO:0000256" key="10">
    <source>
        <dbReference type="ARBA" id="ARBA00023237"/>
    </source>
</evidence>
<evidence type="ECO:0008006" key="17">
    <source>
        <dbReference type="Google" id="ProtNLM"/>
    </source>
</evidence>
<dbReference type="SUPFAM" id="SSF56935">
    <property type="entry name" value="Porins"/>
    <property type="match status" value="1"/>
</dbReference>
<comment type="similarity">
    <text evidence="11 12">Belongs to the TonB-dependent receptor family.</text>
</comment>
<evidence type="ECO:0000256" key="11">
    <source>
        <dbReference type="PROSITE-ProRule" id="PRU01360"/>
    </source>
</evidence>
<dbReference type="PANTHER" id="PTHR32552">
    <property type="entry name" value="FERRICHROME IRON RECEPTOR-RELATED"/>
    <property type="match status" value="1"/>
</dbReference>
<evidence type="ECO:0000256" key="6">
    <source>
        <dbReference type="ARBA" id="ARBA00023004"/>
    </source>
</evidence>
<feature type="domain" description="TonB-dependent receptor-like beta-barrel" evidence="13">
    <location>
        <begin position="429"/>
        <end position="793"/>
    </location>
</feature>
<evidence type="ECO:0000256" key="3">
    <source>
        <dbReference type="ARBA" id="ARBA00022452"/>
    </source>
</evidence>
<keyword evidence="16" id="KW-1185">Reference proteome</keyword>
<dbReference type="PANTHER" id="PTHR32552:SF81">
    <property type="entry name" value="TONB-DEPENDENT OUTER MEMBRANE RECEPTOR"/>
    <property type="match status" value="1"/>
</dbReference>
<keyword evidence="8 12" id="KW-0798">TonB box</keyword>
<accession>A0A246JS78</accession>
<evidence type="ECO:0000256" key="5">
    <source>
        <dbReference type="ARBA" id="ARBA00022692"/>
    </source>
</evidence>
<evidence type="ECO:0000256" key="2">
    <source>
        <dbReference type="ARBA" id="ARBA00022448"/>
    </source>
</evidence>
<feature type="domain" description="TonB-dependent receptor plug" evidence="14">
    <location>
        <begin position="83"/>
        <end position="191"/>
    </location>
</feature>
<reference evidence="15 16" key="1">
    <citation type="journal article" date="2010" name="Int. J. Syst. Evol. Microbiol.">
        <title>Sphingopyxis bauzanensis sp. nov., a psychrophilic bacterium isolated from soil.</title>
        <authorList>
            <person name="Zhang D.C."/>
            <person name="Liu H.C."/>
            <person name="Xin Y.H."/>
            <person name="Zhou Y.G."/>
            <person name="Schinner F."/>
            <person name="Margesin R."/>
        </authorList>
    </citation>
    <scope>NUCLEOTIDE SEQUENCE [LARGE SCALE GENOMIC DNA]</scope>
    <source>
        <strain evidence="15 16">DSM 22271</strain>
    </source>
</reference>
<dbReference type="Gene3D" id="2.40.170.20">
    <property type="entry name" value="TonB-dependent receptor, beta-barrel domain"/>
    <property type="match status" value="1"/>
</dbReference>
<dbReference type="InterPro" id="IPR000531">
    <property type="entry name" value="Beta-barrel_TonB"/>
</dbReference>
<name>A0A246JS78_9SPHN</name>
<protein>
    <recommendedName>
        <fullName evidence="17">TonB-dependent receptor</fullName>
    </recommendedName>
</protein>
<evidence type="ECO:0000256" key="7">
    <source>
        <dbReference type="ARBA" id="ARBA00023065"/>
    </source>
</evidence>